<accession>A0A0E9W727</accession>
<name>A0A0E9W727_ANGAN</name>
<keyword evidence="1" id="KW-0472">Membrane</keyword>
<feature type="transmembrane region" description="Helical" evidence="1">
    <location>
        <begin position="6"/>
        <end position="28"/>
    </location>
</feature>
<dbReference type="EMBL" id="GBXM01023324">
    <property type="protein sequence ID" value="JAH85253.1"/>
    <property type="molecule type" value="Transcribed_RNA"/>
</dbReference>
<keyword evidence="1" id="KW-0812">Transmembrane</keyword>
<organism evidence="2">
    <name type="scientific">Anguilla anguilla</name>
    <name type="common">European freshwater eel</name>
    <name type="synonym">Muraena anguilla</name>
    <dbReference type="NCBI Taxonomy" id="7936"/>
    <lineage>
        <taxon>Eukaryota</taxon>
        <taxon>Metazoa</taxon>
        <taxon>Chordata</taxon>
        <taxon>Craniata</taxon>
        <taxon>Vertebrata</taxon>
        <taxon>Euteleostomi</taxon>
        <taxon>Actinopterygii</taxon>
        <taxon>Neopterygii</taxon>
        <taxon>Teleostei</taxon>
        <taxon>Anguilliformes</taxon>
        <taxon>Anguillidae</taxon>
        <taxon>Anguilla</taxon>
    </lineage>
</organism>
<sequence>MNLKFYIEYIFSCVFFPFRFLQMQYILVSLVF</sequence>
<protein>
    <submittedName>
        <fullName evidence="2">Uncharacterized protein</fullName>
    </submittedName>
</protein>
<keyword evidence="1" id="KW-1133">Transmembrane helix</keyword>
<reference evidence="2" key="1">
    <citation type="submission" date="2014-11" db="EMBL/GenBank/DDBJ databases">
        <authorList>
            <person name="Amaro Gonzalez C."/>
        </authorList>
    </citation>
    <scope>NUCLEOTIDE SEQUENCE</scope>
</reference>
<dbReference type="AlphaFoldDB" id="A0A0E9W727"/>
<evidence type="ECO:0000313" key="2">
    <source>
        <dbReference type="EMBL" id="JAH85253.1"/>
    </source>
</evidence>
<proteinExistence type="predicted"/>
<evidence type="ECO:0000256" key="1">
    <source>
        <dbReference type="SAM" id="Phobius"/>
    </source>
</evidence>
<reference evidence="2" key="2">
    <citation type="journal article" date="2015" name="Fish Shellfish Immunol.">
        <title>Early steps in the European eel (Anguilla anguilla)-Vibrio vulnificus interaction in the gills: Role of the RtxA13 toxin.</title>
        <authorList>
            <person name="Callol A."/>
            <person name="Pajuelo D."/>
            <person name="Ebbesson L."/>
            <person name="Teles M."/>
            <person name="MacKenzie S."/>
            <person name="Amaro C."/>
        </authorList>
    </citation>
    <scope>NUCLEOTIDE SEQUENCE</scope>
</reference>